<dbReference type="SUPFAM" id="SSF81301">
    <property type="entry name" value="Nucleotidyltransferase"/>
    <property type="match status" value="1"/>
</dbReference>
<evidence type="ECO:0000256" key="1">
    <source>
        <dbReference type="ARBA" id="ARBA00001946"/>
    </source>
</evidence>
<evidence type="ECO:0000256" key="7">
    <source>
        <dbReference type="ARBA" id="ARBA00022842"/>
    </source>
</evidence>
<reference evidence="12" key="1">
    <citation type="journal article" date="2019" name="Int. J. Syst. Evol. Microbiol.">
        <title>The Global Catalogue of Microorganisms (GCM) 10K type strain sequencing project: providing services to taxonomists for standard genome sequencing and annotation.</title>
        <authorList>
            <consortium name="The Broad Institute Genomics Platform"/>
            <consortium name="The Broad Institute Genome Sequencing Center for Infectious Disease"/>
            <person name="Wu L."/>
            <person name="Ma J."/>
        </authorList>
    </citation>
    <scope>NUCLEOTIDE SEQUENCE [LARGE SCALE GENOMIC DNA]</scope>
    <source>
        <strain evidence="12">CCUG 62981</strain>
    </source>
</reference>
<organism evidence="11 12">
    <name type="scientific">Glycocaulis abyssi</name>
    <dbReference type="NCBI Taxonomy" id="1433403"/>
    <lineage>
        <taxon>Bacteria</taxon>
        <taxon>Pseudomonadati</taxon>
        <taxon>Pseudomonadota</taxon>
        <taxon>Alphaproteobacteria</taxon>
        <taxon>Maricaulales</taxon>
        <taxon>Maricaulaceae</taxon>
        <taxon>Glycocaulis</taxon>
    </lineage>
</organism>
<evidence type="ECO:0000256" key="6">
    <source>
        <dbReference type="ARBA" id="ARBA00022741"/>
    </source>
</evidence>
<feature type="domain" description="Poly A polymerase head" evidence="9">
    <location>
        <begin position="37"/>
        <end position="157"/>
    </location>
</feature>
<keyword evidence="4" id="KW-0548">Nucleotidyltransferase</keyword>
<dbReference type="PANTHER" id="PTHR46173">
    <property type="entry name" value="CCA TRNA NUCLEOTIDYLTRANSFERASE 1, MITOCHONDRIAL"/>
    <property type="match status" value="1"/>
</dbReference>
<dbReference type="PANTHER" id="PTHR46173:SF1">
    <property type="entry name" value="CCA TRNA NUCLEOTIDYLTRANSFERASE 1, MITOCHONDRIAL"/>
    <property type="match status" value="1"/>
</dbReference>
<dbReference type="EMBL" id="JBHSGQ010000004">
    <property type="protein sequence ID" value="MFC4725525.1"/>
    <property type="molecule type" value="Genomic_DNA"/>
</dbReference>
<feature type="domain" description="tRNA nucleotidyltransferase/poly(A) polymerase RNA and SrmB- binding" evidence="10">
    <location>
        <begin position="194"/>
        <end position="244"/>
    </location>
</feature>
<dbReference type="Pfam" id="PF01743">
    <property type="entry name" value="PolyA_pol"/>
    <property type="match status" value="1"/>
</dbReference>
<evidence type="ECO:0000313" key="12">
    <source>
        <dbReference type="Proteomes" id="UP001596024"/>
    </source>
</evidence>
<comment type="caution">
    <text evidence="11">The sequence shown here is derived from an EMBL/GenBank/DDBJ whole genome shotgun (WGS) entry which is preliminary data.</text>
</comment>
<dbReference type="CDD" id="cd05398">
    <property type="entry name" value="NT_ClassII-CCAase"/>
    <property type="match status" value="1"/>
</dbReference>
<dbReference type="Gene3D" id="3.30.460.10">
    <property type="entry name" value="Beta Polymerase, domain 2"/>
    <property type="match status" value="1"/>
</dbReference>
<dbReference type="Gene3D" id="1.10.3090.10">
    <property type="entry name" value="cca-adding enzyme, domain 2"/>
    <property type="match status" value="1"/>
</dbReference>
<dbReference type="InterPro" id="IPR002646">
    <property type="entry name" value="PolA_pol_head_dom"/>
</dbReference>
<evidence type="ECO:0000256" key="4">
    <source>
        <dbReference type="ARBA" id="ARBA00022695"/>
    </source>
</evidence>
<comment type="cofactor">
    <cofactor evidence="1">
        <name>Mg(2+)</name>
        <dbReference type="ChEBI" id="CHEBI:18420"/>
    </cofactor>
</comment>
<accession>A0ABV9NF41</accession>
<gene>
    <name evidence="11" type="ORF">ACFPB0_09515</name>
</gene>
<keyword evidence="12" id="KW-1185">Reference proteome</keyword>
<evidence type="ECO:0000313" key="11">
    <source>
        <dbReference type="EMBL" id="MFC4725525.1"/>
    </source>
</evidence>
<keyword evidence="5" id="KW-0479">Metal-binding</keyword>
<protein>
    <submittedName>
        <fullName evidence="11">CCA tRNA nucleotidyltransferase</fullName>
    </submittedName>
</protein>
<dbReference type="InterPro" id="IPR050264">
    <property type="entry name" value="Bact_CCA-adding_enz_type3_sf"/>
</dbReference>
<evidence type="ECO:0000259" key="9">
    <source>
        <dbReference type="Pfam" id="PF01743"/>
    </source>
</evidence>
<evidence type="ECO:0000256" key="2">
    <source>
        <dbReference type="ARBA" id="ARBA00022679"/>
    </source>
</evidence>
<keyword evidence="6" id="KW-0547">Nucleotide-binding</keyword>
<sequence length="414" mass="44873">MGRMADRLRPEDHPWLTDPAGLAVMDALLAAAPDGARYVGGCVRNALIGAPVSDTDIATVLTPGETMAALEAAGIRAVPTGFEHGTVTAVSGGRGFEVTSLRKDVATDGRRAVVAFSTDWNEDASRRDFRLNAIYAGRDGALFDPAGGIDDALAGRVRFIGEPAARIEEDYLRILRFYRFHAWYARTPLDAEGHAACTALRAGLRQLSAERVWMELKKLLAAPDPRAALEAMQEGNVLNEVLPDSIDFNLFLSIHSLETQESRPVDPLLRVAAFLAGGDAMRVDALCDTMKVSNAERTRLVAAARRVGVHPGMDRMALRAALYEQGRRAVEDQLMLAAARGEGRRDALSRDLDAVSRWQRPAFPLKAADLLAAGFEPGPALGRLMKQLEARWVEADFVLNRADLLAIARKEGGV</sequence>
<evidence type="ECO:0000256" key="3">
    <source>
        <dbReference type="ARBA" id="ARBA00022694"/>
    </source>
</evidence>
<keyword evidence="8" id="KW-0694">RNA-binding</keyword>
<evidence type="ECO:0000256" key="8">
    <source>
        <dbReference type="RuleBase" id="RU003953"/>
    </source>
</evidence>
<proteinExistence type="inferred from homology"/>
<evidence type="ECO:0000259" key="10">
    <source>
        <dbReference type="Pfam" id="PF12627"/>
    </source>
</evidence>
<dbReference type="SUPFAM" id="SSF81891">
    <property type="entry name" value="Poly A polymerase C-terminal region-like"/>
    <property type="match status" value="1"/>
</dbReference>
<dbReference type="InterPro" id="IPR032828">
    <property type="entry name" value="PolyA_RNA-bd"/>
</dbReference>
<name>A0ABV9NF41_9PROT</name>
<evidence type="ECO:0000256" key="5">
    <source>
        <dbReference type="ARBA" id="ARBA00022723"/>
    </source>
</evidence>
<dbReference type="Proteomes" id="UP001596024">
    <property type="component" value="Unassembled WGS sequence"/>
</dbReference>
<comment type="similarity">
    <text evidence="8">Belongs to the tRNA nucleotidyltransferase/poly(A) polymerase family.</text>
</comment>
<keyword evidence="7" id="KW-0460">Magnesium</keyword>
<keyword evidence="3" id="KW-0819">tRNA processing</keyword>
<keyword evidence="2 8" id="KW-0808">Transferase</keyword>
<dbReference type="InterPro" id="IPR043519">
    <property type="entry name" value="NT_sf"/>
</dbReference>
<dbReference type="Pfam" id="PF12627">
    <property type="entry name" value="PolyA_pol_RNAbd"/>
    <property type="match status" value="1"/>
</dbReference>
<dbReference type="RefSeq" id="WP_371393392.1">
    <property type="nucleotide sequence ID" value="NZ_CP163421.1"/>
</dbReference>